<organism evidence="2">
    <name type="scientific">Musa acuminata</name>
    <name type="common">Banana</name>
    <name type="synonym">Musa cavendishii</name>
    <dbReference type="NCBI Taxonomy" id="4641"/>
    <lineage>
        <taxon>Eukaryota</taxon>
        <taxon>Viridiplantae</taxon>
        <taxon>Streptophyta</taxon>
        <taxon>Embryophyta</taxon>
        <taxon>Tracheophyta</taxon>
        <taxon>Spermatophyta</taxon>
        <taxon>Magnoliopsida</taxon>
        <taxon>Liliopsida</taxon>
        <taxon>Zingiberales</taxon>
        <taxon>Musaceae</taxon>
        <taxon>Musa</taxon>
    </lineage>
</organism>
<evidence type="ECO:0000256" key="1">
    <source>
        <dbReference type="SAM" id="SignalP"/>
    </source>
</evidence>
<protein>
    <submittedName>
        <fullName evidence="2">Uncharacterized protein</fullName>
    </submittedName>
</protein>
<proteinExistence type="predicted"/>
<name>Q1ENZ9_MUSAC</name>
<feature type="chain" id="PRO_5004188889" evidence="1">
    <location>
        <begin position="20"/>
        <end position="243"/>
    </location>
</feature>
<sequence length="243" mass="26599">MGGGARVVFFLSSIACLLSTWLIRDECKRERRISIGGAKSKKARLLWLSKELGLVNLDPCKKTSEWGTGSGEKSKGLREGAFGGGNTGVGRGIYLGSDDVDWTSGYGHILGLSLVQSIQIKFSFLLRQSPPLEVERRFAQLGWKQVEDYMYASPDFCPTNLKKKKKSLILALTPEHDGCACRCALLPPCNLHVGSDASSCARALLPQLKGNPVLFGCITLDSFTCIFVERWIPDQDLALLICV</sequence>
<keyword evidence="1" id="KW-0732">Signal</keyword>
<gene>
    <name evidence="2" type="ORF">MA4_112I10.42</name>
</gene>
<accession>Q1ENZ9</accession>
<reference evidence="2" key="1">
    <citation type="submission" date="2006-05" db="EMBL/GenBank/DDBJ databases">
        <authorList>
            <person name="Town C.D."/>
            <person name="Ronning C.M."/>
            <person name="Cheung F."/>
            <person name="Haas B.J."/>
            <person name="Althoff R."/>
            <person name="Arbogast T."/>
            <person name="Hine E."/>
            <person name="Piffanelli P."/>
            <person name="Tallon L.J."/>
        </authorList>
    </citation>
    <scope>NUCLEOTIDE SEQUENCE</scope>
</reference>
<evidence type="ECO:0000313" key="2">
    <source>
        <dbReference type="EMBL" id="ABF70158.1"/>
    </source>
</evidence>
<feature type="signal peptide" evidence="1">
    <location>
        <begin position="1"/>
        <end position="19"/>
    </location>
</feature>
<dbReference type="EMBL" id="AC186756">
    <property type="protein sequence ID" value="ABF70158.1"/>
    <property type="molecule type" value="Genomic_DNA"/>
</dbReference>
<dbReference type="AlphaFoldDB" id="Q1ENZ9"/>